<keyword evidence="2" id="KW-1185">Reference proteome</keyword>
<dbReference type="Proteomes" id="UP000297452">
    <property type="component" value="Unassembled WGS sequence"/>
</dbReference>
<dbReference type="Gene3D" id="3.40.50.1820">
    <property type="entry name" value="alpha/beta hydrolase"/>
    <property type="match status" value="1"/>
</dbReference>
<reference evidence="1 2" key="1">
    <citation type="submission" date="2017-12" db="EMBL/GenBank/DDBJ databases">
        <title>Comparative genomics of Botrytis spp.</title>
        <authorList>
            <person name="Valero-Jimenez C.A."/>
            <person name="Tapia P."/>
            <person name="Veloso J."/>
            <person name="Silva-Moreno E."/>
            <person name="Staats M."/>
            <person name="Valdes J.H."/>
            <person name="Van Kan J.A.L."/>
        </authorList>
    </citation>
    <scope>NUCLEOTIDE SEQUENCE [LARGE SCALE GENOMIC DNA]</scope>
    <source>
        <strain evidence="1 2">MUCL2120</strain>
    </source>
</reference>
<comment type="caution">
    <text evidence="1">The sequence shown here is derived from an EMBL/GenBank/DDBJ whole genome shotgun (WGS) entry which is preliminary data.</text>
</comment>
<name>A0A4Z1IJW4_9HELO</name>
<proteinExistence type="predicted"/>
<protein>
    <recommendedName>
        <fullName evidence="3">Dienelactone hydrolase domain-containing protein</fullName>
    </recommendedName>
</protein>
<dbReference type="OrthoDB" id="17560at2759"/>
<dbReference type="STRING" id="278944.A0A4Z1IJW4"/>
<evidence type="ECO:0008006" key="3">
    <source>
        <dbReference type="Google" id="ProtNLM"/>
    </source>
</evidence>
<dbReference type="InterPro" id="IPR029058">
    <property type="entry name" value="AB_hydrolase_fold"/>
</dbReference>
<evidence type="ECO:0000313" key="2">
    <source>
        <dbReference type="Proteomes" id="UP000297452"/>
    </source>
</evidence>
<evidence type="ECO:0000313" key="1">
    <source>
        <dbReference type="EMBL" id="TGO61881.1"/>
    </source>
</evidence>
<accession>A0A4Z1IJW4</accession>
<gene>
    <name evidence="1" type="ORF">BOTNAR_0122g00020</name>
</gene>
<dbReference type="SUPFAM" id="SSF53474">
    <property type="entry name" value="alpha/beta-Hydrolases"/>
    <property type="match status" value="1"/>
</dbReference>
<sequence>MSGLDLYELPSLEAVEATWTVASPFFDQISYRLSSRVTELRRNSANIILRTADVFTAGLIPPLTSADLFCSVRPRSEDAVLKGDVVYIAEPTSDNIKKRQGLIYFSGSSGIAPSNRALADEFAKVHFNALAGYITVIINYWGKHQKIDEKIEDSGPWEIRDPSSEPSEIKRASMIKNALDYLRNNQNCTQVGGVGYSGGALPRQFNSSLRLKAVPRHMLTFLVMNLIQERPCRIEAAFMAHPGRLKTSEYGTIQAPLSLAQAWDDRSVDARTRHDQEKELIDMVISTSEEKDAIKSGNLPPKFPWQMNLFSGVEYAFAVRLPGKGRMSRDEIYAKRTAFSQAVMWFRTYMPIGEKKLVYDV</sequence>
<organism evidence="1 2">
    <name type="scientific">Botryotinia narcissicola</name>
    <dbReference type="NCBI Taxonomy" id="278944"/>
    <lineage>
        <taxon>Eukaryota</taxon>
        <taxon>Fungi</taxon>
        <taxon>Dikarya</taxon>
        <taxon>Ascomycota</taxon>
        <taxon>Pezizomycotina</taxon>
        <taxon>Leotiomycetes</taxon>
        <taxon>Helotiales</taxon>
        <taxon>Sclerotiniaceae</taxon>
        <taxon>Botryotinia</taxon>
    </lineage>
</organism>
<dbReference type="AlphaFoldDB" id="A0A4Z1IJW4"/>
<dbReference type="EMBL" id="PQXJ01000122">
    <property type="protein sequence ID" value="TGO61881.1"/>
    <property type="molecule type" value="Genomic_DNA"/>
</dbReference>